<keyword evidence="2" id="KW-1003">Cell membrane</keyword>
<keyword evidence="5 6" id="KW-0472">Membrane</keyword>
<proteinExistence type="predicted"/>
<comment type="subcellular location">
    <subcellularLocation>
        <location evidence="1">Cell membrane</location>
        <topology evidence="1">Multi-pass membrane protein</topology>
    </subcellularLocation>
</comment>
<keyword evidence="3 6" id="KW-0812">Transmembrane</keyword>
<feature type="non-terminal residue" evidence="8">
    <location>
        <position position="1"/>
    </location>
</feature>
<dbReference type="EMBL" id="BARW01002579">
    <property type="protein sequence ID" value="GAI72118.1"/>
    <property type="molecule type" value="Genomic_DNA"/>
</dbReference>
<evidence type="ECO:0000256" key="6">
    <source>
        <dbReference type="SAM" id="Phobius"/>
    </source>
</evidence>
<feature type="transmembrane region" description="Helical" evidence="6">
    <location>
        <begin position="29"/>
        <end position="55"/>
    </location>
</feature>
<comment type="caution">
    <text evidence="8">The sequence shown here is derived from an EMBL/GenBank/DDBJ whole genome shotgun (WGS) entry which is preliminary data.</text>
</comment>
<dbReference type="Pfam" id="PF02687">
    <property type="entry name" value="FtsX"/>
    <property type="match status" value="1"/>
</dbReference>
<feature type="domain" description="ABC3 transporter permease C-terminal" evidence="7">
    <location>
        <begin position="42"/>
        <end position="93"/>
    </location>
</feature>
<evidence type="ECO:0000259" key="7">
    <source>
        <dbReference type="Pfam" id="PF02687"/>
    </source>
</evidence>
<dbReference type="InterPro" id="IPR003838">
    <property type="entry name" value="ABC3_permease_C"/>
</dbReference>
<sequence>DDEKFDLSFYLQPLMKIVPGPLIGNELGFFLPSVFVIFLVGLVLVIIISAAFNYTSLSLARSLLRAKEVGVRKTVGALRRQIIVQFLLEAILYRV</sequence>
<organism evidence="8">
    <name type="scientific">marine sediment metagenome</name>
    <dbReference type="NCBI Taxonomy" id="412755"/>
    <lineage>
        <taxon>unclassified sequences</taxon>
        <taxon>metagenomes</taxon>
        <taxon>ecological metagenomes</taxon>
    </lineage>
</organism>
<reference evidence="8" key="1">
    <citation type="journal article" date="2014" name="Front. Microbiol.">
        <title>High frequency of phylogenetically diverse reductive dehalogenase-homologous genes in deep subseafloor sedimentary metagenomes.</title>
        <authorList>
            <person name="Kawai M."/>
            <person name="Futagami T."/>
            <person name="Toyoda A."/>
            <person name="Takaki Y."/>
            <person name="Nishi S."/>
            <person name="Hori S."/>
            <person name="Arai W."/>
            <person name="Tsubouchi T."/>
            <person name="Morono Y."/>
            <person name="Uchiyama I."/>
            <person name="Ito T."/>
            <person name="Fujiyama A."/>
            <person name="Inagaki F."/>
            <person name="Takami H."/>
        </authorList>
    </citation>
    <scope>NUCLEOTIDE SEQUENCE</scope>
    <source>
        <strain evidence="8">Expedition CK06-06</strain>
    </source>
</reference>
<evidence type="ECO:0000256" key="1">
    <source>
        <dbReference type="ARBA" id="ARBA00004651"/>
    </source>
</evidence>
<evidence type="ECO:0000256" key="2">
    <source>
        <dbReference type="ARBA" id="ARBA00022475"/>
    </source>
</evidence>
<protein>
    <recommendedName>
        <fullName evidence="7">ABC3 transporter permease C-terminal domain-containing protein</fullName>
    </recommendedName>
</protein>
<gene>
    <name evidence="8" type="ORF">S12H4_07103</name>
</gene>
<name>X1QV39_9ZZZZ</name>
<dbReference type="AlphaFoldDB" id="X1QV39"/>
<evidence type="ECO:0000256" key="4">
    <source>
        <dbReference type="ARBA" id="ARBA00022989"/>
    </source>
</evidence>
<keyword evidence="4 6" id="KW-1133">Transmembrane helix</keyword>
<evidence type="ECO:0000256" key="5">
    <source>
        <dbReference type="ARBA" id="ARBA00023136"/>
    </source>
</evidence>
<evidence type="ECO:0000256" key="3">
    <source>
        <dbReference type="ARBA" id="ARBA00022692"/>
    </source>
</evidence>
<accession>X1QV39</accession>
<evidence type="ECO:0000313" key="8">
    <source>
        <dbReference type="EMBL" id="GAI72118.1"/>
    </source>
</evidence>